<gene>
    <name evidence="1" type="ORF">LTRI10_LOCUS1898</name>
</gene>
<evidence type="ECO:0000313" key="1">
    <source>
        <dbReference type="EMBL" id="CAL1354042.1"/>
    </source>
</evidence>
<dbReference type="EMBL" id="OZ034813">
    <property type="protein sequence ID" value="CAL1354042.1"/>
    <property type="molecule type" value="Genomic_DNA"/>
</dbReference>
<sequence length="122" mass="14688">MYEKLWHFLTHTSMDSLPPEGNSERDHQVLLKEGEEEPTIHRKVINFKPRIKASRLQFQMFIMVLQPLQPHLHCHEILELDMEFVQGIDVKGRDADVVHKSEVFFRVVKLFYFFRVVNLFYF</sequence>
<keyword evidence="2" id="KW-1185">Reference proteome</keyword>
<accession>A0AAV2CC13</accession>
<dbReference type="AlphaFoldDB" id="A0AAV2CC13"/>
<evidence type="ECO:0000313" key="2">
    <source>
        <dbReference type="Proteomes" id="UP001497516"/>
    </source>
</evidence>
<reference evidence="1 2" key="1">
    <citation type="submission" date="2024-04" db="EMBL/GenBank/DDBJ databases">
        <authorList>
            <person name="Fracassetti M."/>
        </authorList>
    </citation>
    <scope>NUCLEOTIDE SEQUENCE [LARGE SCALE GENOMIC DNA]</scope>
</reference>
<dbReference type="Proteomes" id="UP001497516">
    <property type="component" value="Chromosome 1"/>
</dbReference>
<name>A0AAV2CC13_9ROSI</name>
<protein>
    <submittedName>
        <fullName evidence="1">Uncharacterized protein</fullName>
    </submittedName>
</protein>
<organism evidence="1 2">
    <name type="scientific">Linum trigynum</name>
    <dbReference type="NCBI Taxonomy" id="586398"/>
    <lineage>
        <taxon>Eukaryota</taxon>
        <taxon>Viridiplantae</taxon>
        <taxon>Streptophyta</taxon>
        <taxon>Embryophyta</taxon>
        <taxon>Tracheophyta</taxon>
        <taxon>Spermatophyta</taxon>
        <taxon>Magnoliopsida</taxon>
        <taxon>eudicotyledons</taxon>
        <taxon>Gunneridae</taxon>
        <taxon>Pentapetalae</taxon>
        <taxon>rosids</taxon>
        <taxon>fabids</taxon>
        <taxon>Malpighiales</taxon>
        <taxon>Linaceae</taxon>
        <taxon>Linum</taxon>
    </lineage>
</organism>
<proteinExistence type="predicted"/>